<dbReference type="Proteomes" id="UP000035503">
    <property type="component" value="Chromosome"/>
</dbReference>
<dbReference type="EMBL" id="CP004021">
    <property type="protein sequence ID" value="AKK20580.1"/>
    <property type="molecule type" value="Genomic_DNA"/>
</dbReference>
<dbReference type="InterPro" id="IPR000361">
    <property type="entry name" value="ATAP_core_dom"/>
</dbReference>
<dbReference type="PANTHER" id="PTHR10072">
    <property type="entry name" value="IRON-SULFUR CLUSTER ASSEMBLY PROTEIN"/>
    <property type="match status" value="1"/>
</dbReference>
<dbReference type="InterPro" id="IPR016092">
    <property type="entry name" value="ATAP"/>
</dbReference>
<dbReference type="GO" id="GO:0005829">
    <property type="term" value="C:cytosol"/>
    <property type="evidence" value="ECO:0007669"/>
    <property type="project" value="TreeGrafter"/>
</dbReference>
<dbReference type="SUPFAM" id="SSF89360">
    <property type="entry name" value="HesB-like domain"/>
    <property type="match status" value="1"/>
</dbReference>
<accession>A0A0G3I5P2</accession>
<dbReference type="PANTHER" id="PTHR10072:SF41">
    <property type="entry name" value="IRON-SULFUR CLUSTER ASSEMBLY 1 HOMOLOG, MITOCHONDRIAL"/>
    <property type="match status" value="1"/>
</dbReference>
<dbReference type="Gene3D" id="2.60.300.12">
    <property type="entry name" value="HesB-like domain"/>
    <property type="match status" value="1"/>
</dbReference>
<feature type="domain" description="Core" evidence="2">
    <location>
        <begin position="6"/>
        <end position="106"/>
    </location>
</feature>
<gene>
    <name evidence="3" type="ORF">G293_04825</name>
</gene>
<dbReference type="InterPro" id="IPR050322">
    <property type="entry name" value="Fe-S_cluster_asmbl/transfer"/>
</dbReference>
<dbReference type="RefSeq" id="WP_047264535.1">
    <property type="nucleotide sequence ID" value="NZ_CP004021.1"/>
</dbReference>
<dbReference type="GO" id="GO:0051537">
    <property type="term" value="F:2 iron, 2 sulfur cluster binding"/>
    <property type="evidence" value="ECO:0007669"/>
    <property type="project" value="TreeGrafter"/>
</dbReference>
<protein>
    <submittedName>
        <fullName evidence="3">FeS assembly scaffold SufA</fullName>
    </submittedName>
</protein>
<dbReference type="PATRIC" id="fig|1277257.4.peg.1042"/>
<evidence type="ECO:0000313" key="4">
    <source>
        <dbReference type="Proteomes" id="UP000035503"/>
    </source>
</evidence>
<sequence>MSNDIVTITESAVSRIKEIVTNSQNKAQGIRISLKKGGCAGLEYMVDLVIDPLQGDDLIEKNGVKVWIDSSSLLYLLGTEIDFKTEELYSGFIFHNPNHVSSCGCGQSVEIKRANLENYSHGKHLRDSHI</sequence>
<dbReference type="STRING" id="1277257.G293_04825"/>
<name>A0A0G3I5P2_LIBAF</name>
<dbReference type="OrthoDB" id="9801228at2"/>
<keyword evidence="4" id="KW-1185">Reference proteome</keyword>
<dbReference type="NCBIfam" id="TIGR00049">
    <property type="entry name" value="iron-sulfur cluster assembly accessory protein"/>
    <property type="match status" value="1"/>
</dbReference>
<comment type="similarity">
    <text evidence="1">Belongs to the HesB/IscA family.</text>
</comment>
<organism evidence="3 4">
    <name type="scientific">Candidatus Liberibacter africanus PTSAPSY</name>
    <dbReference type="NCBI Taxonomy" id="1277257"/>
    <lineage>
        <taxon>Bacteria</taxon>
        <taxon>Pseudomonadati</taxon>
        <taxon>Pseudomonadota</taxon>
        <taxon>Alphaproteobacteria</taxon>
        <taxon>Hyphomicrobiales</taxon>
        <taxon>Rhizobiaceae</taxon>
        <taxon>Liberibacter</taxon>
    </lineage>
</organism>
<dbReference type="KEGG" id="lau:G293_04825"/>
<dbReference type="InterPro" id="IPR035903">
    <property type="entry name" value="HesB-like_dom_sf"/>
</dbReference>
<dbReference type="Pfam" id="PF01521">
    <property type="entry name" value="Fe-S_biosyn"/>
    <property type="match status" value="1"/>
</dbReference>
<reference evidence="3 4" key="1">
    <citation type="journal article" date="2015" name="Genome Announc.">
        <title>Complete Genome Sequence of 'Candidatus Liberibacter africanus,' a Bacterium Associated with Citrus Huanglongbing.</title>
        <authorList>
            <person name="Lin H."/>
            <person name="Pietersen G."/>
            <person name="Han C."/>
            <person name="Read D.A."/>
            <person name="Lou B."/>
            <person name="Gupta G."/>
            <person name="Civerolo E.L."/>
        </authorList>
    </citation>
    <scope>NUCLEOTIDE SEQUENCE [LARGE SCALE GENOMIC DNA]</scope>
    <source>
        <strain evidence="3 4">PTSAPSY</strain>
    </source>
</reference>
<dbReference type="GO" id="GO:0016226">
    <property type="term" value="P:iron-sulfur cluster assembly"/>
    <property type="evidence" value="ECO:0007669"/>
    <property type="project" value="InterPro"/>
</dbReference>
<evidence type="ECO:0000259" key="2">
    <source>
        <dbReference type="Pfam" id="PF01521"/>
    </source>
</evidence>
<dbReference type="AlphaFoldDB" id="A0A0G3I5P2"/>
<evidence type="ECO:0000256" key="1">
    <source>
        <dbReference type="ARBA" id="ARBA00006718"/>
    </source>
</evidence>
<proteinExistence type="inferred from homology"/>
<evidence type="ECO:0000313" key="3">
    <source>
        <dbReference type="EMBL" id="AKK20580.1"/>
    </source>
</evidence>